<evidence type="ECO:0000313" key="3">
    <source>
        <dbReference type="Proteomes" id="UP001153954"/>
    </source>
</evidence>
<protein>
    <submittedName>
        <fullName evidence="2">Uncharacterized protein</fullName>
    </submittedName>
</protein>
<feature type="region of interest" description="Disordered" evidence="1">
    <location>
        <begin position="1"/>
        <end position="33"/>
    </location>
</feature>
<dbReference type="AlphaFoldDB" id="A0AAU9UDG6"/>
<dbReference type="Gene3D" id="1.10.10.1070">
    <property type="entry name" value="Zinc finger, BED domain-containing"/>
    <property type="match status" value="1"/>
</dbReference>
<keyword evidence="3" id="KW-1185">Reference proteome</keyword>
<feature type="compositionally biased region" description="Polar residues" evidence="1">
    <location>
        <begin position="9"/>
        <end position="33"/>
    </location>
</feature>
<dbReference type="Proteomes" id="UP001153954">
    <property type="component" value="Unassembled WGS sequence"/>
</dbReference>
<accession>A0AAU9UDG6</accession>
<comment type="caution">
    <text evidence="2">The sequence shown here is derived from an EMBL/GenBank/DDBJ whole genome shotgun (WGS) entry which is preliminary data.</text>
</comment>
<evidence type="ECO:0000313" key="2">
    <source>
        <dbReference type="EMBL" id="CAH2097223.1"/>
    </source>
</evidence>
<gene>
    <name evidence="2" type="ORF">EEDITHA_LOCUS12474</name>
</gene>
<organism evidence="2 3">
    <name type="scientific">Euphydryas editha</name>
    <name type="common">Edith's checkerspot</name>
    <dbReference type="NCBI Taxonomy" id="104508"/>
    <lineage>
        <taxon>Eukaryota</taxon>
        <taxon>Metazoa</taxon>
        <taxon>Ecdysozoa</taxon>
        <taxon>Arthropoda</taxon>
        <taxon>Hexapoda</taxon>
        <taxon>Insecta</taxon>
        <taxon>Pterygota</taxon>
        <taxon>Neoptera</taxon>
        <taxon>Endopterygota</taxon>
        <taxon>Lepidoptera</taxon>
        <taxon>Glossata</taxon>
        <taxon>Ditrysia</taxon>
        <taxon>Papilionoidea</taxon>
        <taxon>Nymphalidae</taxon>
        <taxon>Nymphalinae</taxon>
        <taxon>Euphydryas</taxon>
    </lineage>
</organism>
<reference evidence="2" key="1">
    <citation type="submission" date="2022-03" db="EMBL/GenBank/DDBJ databases">
        <authorList>
            <person name="Tunstrom K."/>
        </authorList>
    </citation>
    <scope>NUCLEOTIDE SEQUENCE</scope>
</reference>
<dbReference type="EMBL" id="CAKOGL010000017">
    <property type="protein sequence ID" value="CAH2097223.1"/>
    <property type="molecule type" value="Genomic_DNA"/>
</dbReference>
<sequence length="115" mass="13075">MLSVEDDQPQPSTSKTFVKNNENINDTDSNSMNSFETNKLFQSGSLKDVFVRISSNKDGGAKYNRIIQSLIFFICKDRRAFNIVEGEGFLRLMKELEPTFTVPSAKYLKKGLLKI</sequence>
<evidence type="ECO:0000256" key="1">
    <source>
        <dbReference type="SAM" id="MobiDB-lite"/>
    </source>
</evidence>
<name>A0AAU9UDG6_EUPED</name>
<proteinExistence type="predicted"/>
<dbReference type="SUPFAM" id="SSF140996">
    <property type="entry name" value="Hermes dimerisation domain"/>
    <property type="match status" value="1"/>
</dbReference>